<dbReference type="SUPFAM" id="SSF49785">
    <property type="entry name" value="Galactose-binding domain-like"/>
    <property type="match status" value="1"/>
</dbReference>
<comment type="similarity">
    <text evidence="1">Belongs to the sigma-70 factor family. ECF subfamily.</text>
</comment>
<sequence length="665" mass="66583">MSVDGREEPLGGGGSDVEAGSLPARQVPAQRGPGGRHVRSSGSSGPGGVGSELPPSDGDLIARMRGGDDGAYEELFRRHADSVRRYARSCCRDAHTADDLTAEVFARTLQAVRGGAGPDQSVRAYLLTTVRRVAAAWAKTAKREHLVEDFAVFAEQASTGADSGAGLSGLSGDDTLELGADVRAMHEAEQSLAMQAFRSLPERWQAVLWHTTVEEASPSAIAPLFGLSANATAVLASRAREGLKQAYLQAHVSSALSEGGDCARYADRLGAYARGGLRMRAERGLRKHLEECVKCRLAAGELKDVNAGIPALLPVAVIGWFAAGYAAKAAGVLAGGAVAAGGAGAAAAAAGGSTAGAGTAATAGTAGGAGSAAGAGGAGGGAGVGGGGGGAVVAEGLGLPAKAAIAAGIAVAAAAGVVFALTGEDAEPQARANPAPTVAAPAVPQAPASPSAEPEVAAPEVPAPRGSVAPRPSPTPSAPVSAAPAPAPSPSPSREKASPTPSPDRPSPKPTPPSPSPTPKPQGFPLAALAHSAYGDHSGPELQTWRSSWVWQRRGLEVGGRRFAHGITVSSRSSVEIALNRQCTSFSAQAGVDGLSLFTDGAVRFSVYADGQRVWHSGELGHEDPPAAVQVSLAGRRTLRLVVDRAGPGSLPTLASWGDAVVSCR</sequence>
<dbReference type="SUPFAM" id="SSF88659">
    <property type="entry name" value="Sigma3 and sigma4 domains of RNA polymerase sigma factors"/>
    <property type="match status" value="1"/>
</dbReference>
<dbReference type="SUPFAM" id="SSF88946">
    <property type="entry name" value="Sigma2 domain of RNA polymerase sigma factors"/>
    <property type="match status" value="1"/>
</dbReference>
<dbReference type="InterPro" id="IPR036388">
    <property type="entry name" value="WH-like_DNA-bd_sf"/>
</dbReference>
<gene>
    <name evidence="8" type="ORF">J2Z77_007609</name>
</gene>
<keyword evidence="2" id="KW-0805">Transcription regulation</keyword>
<feature type="region of interest" description="Disordered" evidence="6">
    <location>
        <begin position="429"/>
        <end position="525"/>
    </location>
</feature>
<dbReference type="EMBL" id="JAGGLQ010000028">
    <property type="protein sequence ID" value="MBP2041749.1"/>
    <property type="molecule type" value="Genomic_DNA"/>
</dbReference>
<reference evidence="8 9" key="1">
    <citation type="submission" date="2021-03" db="EMBL/GenBank/DDBJ databases">
        <title>Genomic Encyclopedia of Type Strains, Phase IV (KMG-IV): sequencing the most valuable type-strain genomes for metagenomic binning, comparative biology and taxonomic classification.</title>
        <authorList>
            <person name="Goeker M."/>
        </authorList>
    </citation>
    <scope>NUCLEOTIDE SEQUENCE [LARGE SCALE GENOMIC DNA]</scope>
    <source>
        <strain evidence="8 9">DSM 40526</strain>
    </source>
</reference>
<keyword evidence="9" id="KW-1185">Reference proteome</keyword>
<dbReference type="InterPro" id="IPR014284">
    <property type="entry name" value="RNA_pol_sigma-70_dom"/>
</dbReference>
<keyword evidence="4" id="KW-0238">DNA-binding</keyword>
<comment type="caution">
    <text evidence="8">The sequence shown here is derived from an EMBL/GenBank/DDBJ whole genome shotgun (WGS) entry which is preliminary data.</text>
</comment>
<dbReference type="RefSeq" id="WP_189972385.1">
    <property type="nucleotide sequence ID" value="NZ_BMVL01000011.1"/>
</dbReference>
<dbReference type="InterPro" id="IPR013324">
    <property type="entry name" value="RNA_pol_sigma_r3/r4-like"/>
</dbReference>
<dbReference type="InterPro" id="IPR039425">
    <property type="entry name" value="RNA_pol_sigma-70-like"/>
</dbReference>
<dbReference type="InterPro" id="IPR008979">
    <property type="entry name" value="Galactose-bd-like_sf"/>
</dbReference>
<dbReference type="InterPro" id="IPR013222">
    <property type="entry name" value="Glyco_hyd_98_carb-bd"/>
</dbReference>
<evidence type="ECO:0000313" key="8">
    <source>
        <dbReference type="EMBL" id="MBP2041749.1"/>
    </source>
</evidence>
<dbReference type="PANTHER" id="PTHR43133">
    <property type="entry name" value="RNA POLYMERASE ECF-TYPE SIGMA FACTO"/>
    <property type="match status" value="1"/>
</dbReference>
<feature type="domain" description="Glycosyl hydrolase family 98 putative carbohydrate-binding module" evidence="7">
    <location>
        <begin position="519"/>
        <end position="664"/>
    </location>
</feature>
<keyword evidence="3" id="KW-0731">Sigma factor</keyword>
<evidence type="ECO:0000256" key="4">
    <source>
        <dbReference type="ARBA" id="ARBA00023125"/>
    </source>
</evidence>
<feature type="region of interest" description="Disordered" evidence="6">
    <location>
        <begin position="1"/>
        <end position="65"/>
    </location>
</feature>
<dbReference type="InterPro" id="IPR041916">
    <property type="entry name" value="Anti_sigma_zinc_sf"/>
</dbReference>
<dbReference type="SMART" id="SM00776">
    <property type="entry name" value="NPCBM"/>
    <property type="match status" value="1"/>
</dbReference>
<keyword evidence="5" id="KW-0804">Transcription</keyword>
<feature type="compositionally biased region" description="Low complexity" evidence="6">
    <location>
        <begin position="434"/>
        <end position="470"/>
    </location>
</feature>
<dbReference type="PRINTS" id="PR01217">
    <property type="entry name" value="PRICHEXTENSN"/>
</dbReference>
<dbReference type="InterPro" id="IPR038637">
    <property type="entry name" value="NPCBM_sf"/>
</dbReference>
<evidence type="ECO:0000256" key="6">
    <source>
        <dbReference type="SAM" id="MobiDB-lite"/>
    </source>
</evidence>
<dbReference type="Proteomes" id="UP001519310">
    <property type="component" value="Unassembled WGS sequence"/>
</dbReference>
<dbReference type="Gene3D" id="1.10.10.1320">
    <property type="entry name" value="Anti-sigma factor, zinc-finger domain"/>
    <property type="match status" value="1"/>
</dbReference>
<feature type="compositionally biased region" description="Pro residues" evidence="6">
    <location>
        <begin position="500"/>
        <end position="522"/>
    </location>
</feature>
<dbReference type="InterPro" id="IPR007627">
    <property type="entry name" value="RNA_pol_sigma70_r2"/>
</dbReference>
<evidence type="ECO:0000256" key="5">
    <source>
        <dbReference type="ARBA" id="ARBA00023163"/>
    </source>
</evidence>
<dbReference type="Gene3D" id="1.10.10.10">
    <property type="entry name" value="Winged helix-like DNA-binding domain superfamily/Winged helix DNA-binding domain"/>
    <property type="match status" value="1"/>
</dbReference>
<dbReference type="PANTHER" id="PTHR43133:SF8">
    <property type="entry name" value="RNA POLYMERASE SIGMA FACTOR HI_1459-RELATED"/>
    <property type="match status" value="1"/>
</dbReference>
<evidence type="ECO:0000256" key="1">
    <source>
        <dbReference type="ARBA" id="ARBA00010641"/>
    </source>
</evidence>
<protein>
    <submittedName>
        <fullName evidence="8">RNA polymerase sigma factor (Sigma-70 family)</fullName>
    </submittedName>
</protein>
<dbReference type="NCBIfam" id="TIGR02937">
    <property type="entry name" value="sigma70-ECF"/>
    <property type="match status" value="1"/>
</dbReference>
<dbReference type="Gene3D" id="1.10.1740.10">
    <property type="match status" value="1"/>
</dbReference>
<organism evidence="8 9">
    <name type="scientific">Streptomyces avidinii</name>
    <dbReference type="NCBI Taxonomy" id="1895"/>
    <lineage>
        <taxon>Bacteria</taxon>
        <taxon>Bacillati</taxon>
        <taxon>Actinomycetota</taxon>
        <taxon>Actinomycetes</taxon>
        <taxon>Kitasatosporales</taxon>
        <taxon>Streptomycetaceae</taxon>
        <taxon>Streptomyces</taxon>
    </lineage>
</organism>
<evidence type="ECO:0000256" key="3">
    <source>
        <dbReference type="ARBA" id="ARBA00023082"/>
    </source>
</evidence>
<evidence type="ECO:0000259" key="7">
    <source>
        <dbReference type="SMART" id="SM00776"/>
    </source>
</evidence>
<dbReference type="InterPro" id="IPR013325">
    <property type="entry name" value="RNA_pol_sigma_r2"/>
</dbReference>
<dbReference type="Gene3D" id="2.60.120.1060">
    <property type="entry name" value="NPCBM/NEW2 domain"/>
    <property type="match status" value="1"/>
</dbReference>
<evidence type="ECO:0000313" key="9">
    <source>
        <dbReference type="Proteomes" id="UP001519310"/>
    </source>
</evidence>
<accession>A0ABS4LHY8</accession>
<dbReference type="Pfam" id="PF08305">
    <property type="entry name" value="NPCBM"/>
    <property type="match status" value="1"/>
</dbReference>
<dbReference type="Pfam" id="PF04542">
    <property type="entry name" value="Sigma70_r2"/>
    <property type="match status" value="1"/>
</dbReference>
<evidence type="ECO:0000256" key="2">
    <source>
        <dbReference type="ARBA" id="ARBA00023015"/>
    </source>
</evidence>
<name>A0ABS4LHY8_STRAV</name>
<proteinExistence type="inferred from homology"/>